<name>A0A1D6JN48_MAIZE</name>
<sequence length="205" mass="22371">MGESSKELLDLPSDPRPPASFIESLLAGREQQQQDKEGKRKLGASTDPLPKSQGTVELALQLVQVSDQKRVIGKVKDFLGEIARANQKLQLDAQNKPPVEYDIEALTGNEEEYIEMDLLLGVADLHSEQAVEAAEATINGRQTSEMSFACSSSDSEDDSDDSDEDADDKPLTSDKDNKCKSPDDAEMGPAKGKKPNKRQKIVVLN</sequence>
<dbReference type="Pfam" id="PF15370">
    <property type="entry name" value="NOPCHAP1"/>
    <property type="match status" value="1"/>
</dbReference>
<accession>A0A1D6JN48</accession>
<dbReference type="FunCoup" id="A0A1D6JN48">
    <property type="interactions" value="63"/>
</dbReference>
<feature type="region of interest" description="Disordered" evidence="1">
    <location>
        <begin position="137"/>
        <end position="205"/>
    </location>
</feature>
<dbReference type="ExpressionAtlas" id="A0A1D6JN48">
    <property type="expression patterns" value="baseline and differential"/>
</dbReference>
<reference evidence="2" key="1">
    <citation type="submission" date="2015-12" db="EMBL/GenBank/DDBJ databases">
        <title>Update maize B73 reference genome by single molecule sequencing technologies.</title>
        <authorList>
            <consortium name="Maize Genome Sequencing Project"/>
            <person name="Ware D."/>
        </authorList>
    </citation>
    <scope>NUCLEOTIDE SEQUENCE [LARGE SCALE GENOMIC DNA]</scope>
    <source>
        <tissue evidence="2">Seedling</tissue>
    </source>
</reference>
<feature type="compositionally biased region" description="Basic residues" evidence="1">
    <location>
        <begin position="191"/>
        <end position="205"/>
    </location>
</feature>
<organism evidence="2">
    <name type="scientific">Zea mays</name>
    <name type="common">Maize</name>
    <dbReference type="NCBI Taxonomy" id="4577"/>
    <lineage>
        <taxon>Eukaryota</taxon>
        <taxon>Viridiplantae</taxon>
        <taxon>Streptophyta</taxon>
        <taxon>Embryophyta</taxon>
        <taxon>Tracheophyta</taxon>
        <taxon>Spermatophyta</taxon>
        <taxon>Magnoliopsida</taxon>
        <taxon>Liliopsida</taxon>
        <taxon>Poales</taxon>
        <taxon>Poaceae</taxon>
        <taxon>PACMAD clade</taxon>
        <taxon>Panicoideae</taxon>
        <taxon>Andropogonodae</taxon>
        <taxon>Andropogoneae</taxon>
        <taxon>Tripsacinae</taxon>
        <taxon>Zea</taxon>
    </lineage>
</organism>
<feature type="region of interest" description="Disordered" evidence="1">
    <location>
        <begin position="1"/>
        <end position="53"/>
    </location>
</feature>
<dbReference type="PANTHER" id="PTHR28674:SF1">
    <property type="entry name" value="NOP PROTEIN CHAPERONE 1"/>
    <property type="match status" value="1"/>
</dbReference>
<evidence type="ECO:0000313" key="2">
    <source>
        <dbReference type="EMBL" id="ONL93467.1"/>
    </source>
</evidence>
<proteinExistence type="predicted"/>
<dbReference type="PANTHER" id="PTHR28674">
    <property type="entry name" value="SIMILAR TO DNA SEGMENT, CHR 10, WAYNE STATE UNIVERSITY 102,-EXPRESSED"/>
    <property type="match status" value="1"/>
</dbReference>
<protein>
    <submittedName>
        <fullName evidence="2">Uncharacterized protein</fullName>
    </submittedName>
</protein>
<dbReference type="EMBL" id="CM007647">
    <property type="protein sequence ID" value="ONL93467.1"/>
    <property type="molecule type" value="Genomic_DNA"/>
</dbReference>
<dbReference type="STRING" id="4577.A0A1D6JN48"/>
<evidence type="ECO:0000256" key="1">
    <source>
        <dbReference type="SAM" id="MobiDB-lite"/>
    </source>
</evidence>
<feature type="compositionally biased region" description="Acidic residues" evidence="1">
    <location>
        <begin position="154"/>
        <end position="167"/>
    </location>
</feature>
<dbReference type="GO" id="GO:0000492">
    <property type="term" value="P:box C/D snoRNP assembly"/>
    <property type="evidence" value="ECO:0007669"/>
    <property type="project" value="InterPro"/>
</dbReference>
<gene>
    <name evidence="2" type="ORF">ZEAMMB73_Zm00001d027576</name>
</gene>
<dbReference type="InParanoid" id="A0A1D6JN48"/>
<dbReference type="InterPro" id="IPR027921">
    <property type="entry name" value="NOPCHAP1"/>
</dbReference>
<dbReference type="IntAct" id="A0A1D6JN48">
    <property type="interactions" value="2"/>
</dbReference>
<feature type="compositionally biased region" description="Basic and acidic residues" evidence="1">
    <location>
        <begin position="168"/>
        <end position="183"/>
    </location>
</feature>
<feature type="compositionally biased region" description="Polar residues" evidence="1">
    <location>
        <begin position="139"/>
        <end position="150"/>
    </location>
</feature>
<dbReference type="AlphaFoldDB" id="A0A1D6JN48"/>